<evidence type="ECO:0000256" key="8">
    <source>
        <dbReference type="ARBA" id="ARBA00022801"/>
    </source>
</evidence>
<evidence type="ECO:0000256" key="13">
    <source>
        <dbReference type="RuleBase" id="RU365096"/>
    </source>
</evidence>
<comment type="cofactor">
    <cofactor evidence="13">
        <name>[4Fe-4S] cluster</name>
        <dbReference type="ChEBI" id="CHEBI:49883"/>
    </cofactor>
    <text evidence="13">Binds 1 [4Fe-4S] cluster.</text>
</comment>
<dbReference type="Gene3D" id="1.10.340.30">
    <property type="entry name" value="Hypothetical protein, domain 2"/>
    <property type="match status" value="1"/>
</dbReference>
<accession>A0ABD3IF27</accession>
<dbReference type="Pfam" id="PF00730">
    <property type="entry name" value="HhH-GPD"/>
    <property type="match status" value="1"/>
</dbReference>
<dbReference type="PROSITE" id="PS00764">
    <property type="entry name" value="ENDONUCLEASE_III_1"/>
    <property type="match status" value="1"/>
</dbReference>
<keyword evidence="12 13" id="KW-0326">Glycosidase</keyword>
<comment type="caution">
    <text evidence="16">The sequence shown here is derived from an EMBL/GenBank/DDBJ whole genome shotgun (WGS) entry which is preliminary data.</text>
</comment>
<comment type="function">
    <text evidence="13">Adenine glycosylase active on G-A mispairs.</text>
</comment>
<dbReference type="InterPro" id="IPR029119">
    <property type="entry name" value="MutY_C"/>
</dbReference>
<evidence type="ECO:0000313" key="16">
    <source>
        <dbReference type="EMBL" id="KAL3700129.1"/>
    </source>
</evidence>
<reference evidence="16 17" key="1">
    <citation type="submission" date="2024-09" db="EMBL/GenBank/DDBJ databases">
        <title>Chromosome-scale assembly of Riccia sorocarpa.</title>
        <authorList>
            <person name="Paukszto L."/>
        </authorList>
    </citation>
    <scope>NUCLEOTIDE SEQUENCE [LARGE SCALE GENOMIC DNA]</scope>
    <source>
        <strain evidence="16">LP-2024</strain>
        <tissue evidence="16">Aerial parts of the thallus</tissue>
    </source>
</reference>
<dbReference type="SUPFAM" id="SSF48150">
    <property type="entry name" value="DNA-glycosylase"/>
    <property type="match status" value="1"/>
</dbReference>
<dbReference type="FunFam" id="1.10.1670.10:FF:000002">
    <property type="entry name" value="Adenine DNA glycosylase"/>
    <property type="match status" value="1"/>
</dbReference>
<keyword evidence="8" id="KW-0378">Hydrolase</keyword>
<dbReference type="InterPro" id="IPR000445">
    <property type="entry name" value="HhH_motif"/>
</dbReference>
<dbReference type="GO" id="GO:0000701">
    <property type="term" value="F:purine-specific mismatch base pair DNA N-glycosylase activity"/>
    <property type="evidence" value="ECO:0007669"/>
    <property type="project" value="UniProtKB-EC"/>
</dbReference>
<evidence type="ECO:0000256" key="11">
    <source>
        <dbReference type="ARBA" id="ARBA00023204"/>
    </source>
</evidence>
<comment type="catalytic activity">
    <reaction evidence="1 13">
        <text>Hydrolyzes free adenine bases from 7,8-dihydro-8-oxoguanine:adenine mismatched double-stranded DNA, leaving an apurinic site.</text>
        <dbReference type="EC" id="3.2.2.31"/>
    </reaction>
</comment>
<dbReference type="InterPro" id="IPR044298">
    <property type="entry name" value="MIG/MutY"/>
</dbReference>
<evidence type="ECO:0000256" key="12">
    <source>
        <dbReference type="ARBA" id="ARBA00023295"/>
    </source>
</evidence>
<evidence type="ECO:0000256" key="4">
    <source>
        <dbReference type="ARBA" id="ARBA00022023"/>
    </source>
</evidence>
<evidence type="ECO:0000256" key="6">
    <source>
        <dbReference type="ARBA" id="ARBA00022723"/>
    </source>
</evidence>
<evidence type="ECO:0000256" key="7">
    <source>
        <dbReference type="ARBA" id="ARBA00022763"/>
    </source>
</evidence>
<dbReference type="PANTHER" id="PTHR42944">
    <property type="entry name" value="ADENINE DNA GLYCOSYLASE"/>
    <property type="match status" value="1"/>
</dbReference>
<dbReference type="Gene3D" id="1.10.1670.10">
    <property type="entry name" value="Helix-hairpin-Helix base-excision DNA repair enzymes (C-terminal)"/>
    <property type="match status" value="1"/>
</dbReference>
<feature type="region of interest" description="Disordered" evidence="14">
    <location>
        <begin position="65"/>
        <end position="108"/>
    </location>
</feature>
<organism evidence="16 17">
    <name type="scientific">Riccia sorocarpa</name>
    <dbReference type="NCBI Taxonomy" id="122646"/>
    <lineage>
        <taxon>Eukaryota</taxon>
        <taxon>Viridiplantae</taxon>
        <taxon>Streptophyta</taxon>
        <taxon>Embryophyta</taxon>
        <taxon>Marchantiophyta</taxon>
        <taxon>Marchantiopsida</taxon>
        <taxon>Marchantiidae</taxon>
        <taxon>Marchantiales</taxon>
        <taxon>Ricciaceae</taxon>
        <taxon>Riccia</taxon>
    </lineage>
</organism>
<evidence type="ECO:0000256" key="1">
    <source>
        <dbReference type="ARBA" id="ARBA00000843"/>
    </source>
</evidence>
<sequence>MTVPAKYYTRRSRTLSVGVAAASSDSGVLTSTMNCDPSPAVATPSGRGQRSPVCSLSITKTNLRKNSKLGLSDKVDGRFSRKKPQKKSGKRELPGSICSGGGNAPHEEVDIEDVPPVALYRFTDEEASSIRTSLLSWYDENHRILPWRHHPSDSREEEKEIEVENGRCMQGGSANSTHGLRTAKRSRKKGAKLQSGSSCVSKSSEIEEQRAYEVWVSEMMLQQTRVATVIEYYRRWMQRWPTLHHLAQASLEEVNTVWAGLGYYRRARFLLEGAKQIVQKGSGFPRSLKELQKVPGIGEYTSGAIASICFQQPVPVVDGNVVRVMSRLRAITENPKLPSTVRVYWALAEELVDAKRPGDLNQSIMELGATVCKPTSPACSSCPVSAHCKALSLQSKAMKVVTDYPVKVAKSQPRDEYVAVCVIVVMNRKDAGKLWDCNFPTSESHILLVQRPQQGLLAGLWEFPLVSLGGTAVQSNEQRAAMDHYLNSSLGFHFHKRTTNFSVERREDVGTYVHVFSHIRMHMSVEWLLLCPSEELEWDSKSMESKLASISMKWVHAEAVGRLGLTSSVKKIFSMFLNHLKQRKSPKPERLKL</sequence>
<feature type="domain" description="HhH-GPD" evidence="15">
    <location>
        <begin position="220"/>
        <end position="370"/>
    </location>
</feature>
<dbReference type="EMBL" id="JBJQOH010000001">
    <property type="protein sequence ID" value="KAL3700129.1"/>
    <property type="molecule type" value="Genomic_DNA"/>
</dbReference>
<keyword evidence="11" id="KW-0234">DNA repair</keyword>
<evidence type="ECO:0000256" key="10">
    <source>
        <dbReference type="ARBA" id="ARBA00023014"/>
    </source>
</evidence>
<feature type="compositionally biased region" description="Basic residues" evidence="14">
    <location>
        <begin position="80"/>
        <end position="89"/>
    </location>
</feature>
<evidence type="ECO:0000256" key="14">
    <source>
        <dbReference type="SAM" id="MobiDB-lite"/>
    </source>
</evidence>
<dbReference type="InterPro" id="IPR023170">
    <property type="entry name" value="HhH_base_excis_C"/>
</dbReference>
<comment type="similarity">
    <text evidence="2 13">Belongs to the Nth/MutY family.</text>
</comment>
<dbReference type="FunFam" id="1.10.340.30:FF:000002">
    <property type="entry name" value="Adenine DNA glycosylase"/>
    <property type="match status" value="1"/>
</dbReference>
<evidence type="ECO:0000256" key="5">
    <source>
        <dbReference type="ARBA" id="ARBA00022485"/>
    </source>
</evidence>
<dbReference type="GO" id="GO:0051539">
    <property type="term" value="F:4 iron, 4 sulfur cluster binding"/>
    <property type="evidence" value="ECO:0007669"/>
    <property type="project" value="UniProtKB-UniRule"/>
</dbReference>
<dbReference type="SMART" id="SM00478">
    <property type="entry name" value="ENDO3c"/>
    <property type="match status" value="1"/>
</dbReference>
<keyword evidence="17" id="KW-1185">Reference proteome</keyword>
<feature type="region of interest" description="Disordered" evidence="14">
    <location>
        <begin position="168"/>
        <end position="200"/>
    </location>
</feature>
<keyword evidence="6" id="KW-0479">Metal-binding</keyword>
<dbReference type="GO" id="GO:0006284">
    <property type="term" value="P:base-excision repair"/>
    <property type="evidence" value="ECO:0007669"/>
    <property type="project" value="UniProtKB-UniRule"/>
</dbReference>
<keyword evidence="10" id="KW-0411">Iron-sulfur</keyword>
<dbReference type="InterPro" id="IPR004035">
    <property type="entry name" value="Endouclease-III_FeS-bd_BS"/>
</dbReference>
<dbReference type="EC" id="3.2.2.31" evidence="3 13"/>
<protein>
    <recommendedName>
        <fullName evidence="4 13">Adenine DNA glycosylase</fullName>
        <ecNumber evidence="3 13">3.2.2.31</ecNumber>
    </recommendedName>
</protein>
<gene>
    <name evidence="16" type="ORF">R1sor_018151</name>
</gene>
<dbReference type="CDD" id="cd03431">
    <property type="entry name" value="NUDIX_DNA_Glycosylase_C-MutY"/>
    <property type="match status" value="1"/>
</dbReference>
<evidence type="ECO:0000256" key="3">
    <source>
        <dbReference type="ARBA" id="ARBA00012045"/>
    </source>
</evidence>
<keyword evidence="9 13" id="KW-0408">Iron</keyword>
<dbReference type="Pfam" id="PF00633">
    <property type="entry name" value="HHH"/>
    <property type="match status" value="1"/>
</dbReference>
<name>A0ABD3IF27_9MARC</name>
<evidence type="ECO:0000259" key="15">
    <source>
        <dbReference type="SMART" id="SM00478"/>
    </source>
</evidence>
<keyword evidence="5" id="KW-0004">4Fe-4S</keyword>
<proteinExistence type="inferred from homology"/>
<dbReference type="InterPro" id="IPR003265">
    <property type="entry name" value="HhH-GPD_domain"/>
</dbReference>
<dbReference type="Gene3D" id="3.90.79.10">
    <property type="entry name" value="Nucleoside Triphosphate Pyrophosphohydrolase"/>
    <property type="match status" value="1"/>
</dbReference>
<keyword evidence="7 13" id="KW-0227">DNA damage</keyword>
<dbReference type="SUPFAM" id="SSF55811">
    <property type="entry name" value="Nudix"/>
    <property type="match status" value="1"/>
</dbReference>
<dbReference type="InterPro" id="IPR011257">
    <property type="entry name" value="DNA_glycosylase"/>
</dbReference>
<dbReference type="GO" id="GO:0046872">
    <property type="term" value="F:metal ion binding"/>
    <property type="evidence" value="ECO:0007669"/>
    <property type="project" value="UniProtKB-UniRule"/>
</dbReference>
<feature type="compositionally biased region" description="Basic residues" evidence="14">
    <location>
        <begin position="181"/>
        <end position="191"/>
    </location>
</feature>
<dbReference type="CDD" id="cd00056">
    <property type="entry name" value="ENDO3c"/>
    <property type="match status" value="1"/>
</dbReference>
<dbReference type="AlphaFoldDB" id="A0ABD3IF27"/>
<evidence type="ECO:0000256" key="2">
    <source>
        <dbReference type="ARBA" id="ARBA00008343"/>
    </source>
</evidence>
<evidence type="ECO:0000256" key="9">
    <source>
        <dbReference type="ARBA" id="ARBA00023004"/>
    </source>
</evidence>
<dbReference type="PANTHER" id="PTHR42944:SF1">
    <property type="entry name" value="ADENINE DNA GLYCOSYLASE"/>
    <property type="match status" value="1"/>
</dbReference>
<dbReference type="Proteomes" id="UP001633002">
    <property type="component" value="Unassembled WGS sequence"/>
</dbReference>
<evidence type="ECO:0000313" key="17">
    <source>
        <dbReference type="Proteomes" id="UP001633002"/>
    </source>
</evidence>
<dbReference type="InterPro" id="IPR015797">
    <property type="entry name" value="NUDIX_hydrolase-like_dom_sf"/>
</dbReference>
<dbReference type="Pfam" id="PF14815">
    <property type="entry name" value="NUDIX_4"/>
    <property type="match status" value="1"/>
</dbReference>